<name>A0A0A9C4N4_ARUDO</name>
<accession>A0A0A9C4N4</accession>
<sequence length="46" mass="5161">MYNIIPVIFPAMSLPTWLPSHRHLSTIVQSSGFYISALAQVLLISF</sequence>
<reference evidence="1" key="2">
    <citation type="journal article" date="2015" name="Data Brief">
        <title>Shoot transcriptome of the giant reed, Arundo donax.</title>
        <authorList>
            <person name="Barrero R.A."/>
            <person name="Guerrero F.D."/>
            <person name="Moolhuijzen P."/>
            <person name="Goolsby J.A."/>
            <person name="Tidwell J."/>
            <person name="Bellgard S.E."/>
            <person name="Bellgard M.I."/>
        </authorList>
    </citation>
    <scope>NUCLEOTIDE SEQUENCE</scope>
    <source>
        <tissue evidence="1">Shoot tissue taken approximately 20 cm above the soil surface</tissue>
    </source>
</reference>
<reference evidence="1" key="1">
    <citation type="submission" date="2014-09" db="EMBL/GenBank/DDBJ databases">
        <authorList>
            <person name="Magalhaes I.L.F."/>
            <person name="Oliveira U."/>
            <person name="Santos F.R."/>
            <person name="Vidigal T.H.D.A."/>
            <person name="Brescovit A.D."/>
            <person name="Santos A.J."/>
        </authorList>
    </citation>
    <scope>NUCLEOTIDE SEQUENCE</scope>
    <source>
        <tissue evidence="1">Shoot tissue taken approximately 20 cm above the soil surface</tissue>
    </source>
</reference>
<dbReference type="AlphaFoldDB" id="A0A0A9C4N4"/>
<evidence type="ECO:0000313" key="1">
    <source>
        <dbReference type="EMBL" id="JAD71244.1"/>
    </source>
</evidence>
<dbReference type="EMBL" id="GBRH01226651">
    <property type="protein sequence ID" value="JAD71244.1"/>
    <property type="molecule type" value="Transcribed_RNA"/>
</dbReference>
<protein>
    <submittedName>
        <fullName evidence="1">Uncharacterized protein</fullName>
    </submittedName>
</protein>
<proteinExistence type="predicted"/>
<organism evidence="1">
    <name type="scientific">Arundo donax</name>
    <name type="common">Giant reed</name>
    <name type="synonym">Donax arundinaceus</name>
    <dbReference type="NCBI Taxonomy" id="35708"/>
    <lineage>
        <taxon>Eukaryota</taxon>
        <taxon>Viridiplantae</taxon>
        <taxon>Streptophyta</taxon>
        <taxon>Embryophyta</taxon>
        <taxon>Tracheophyta</taxon>
        <taxon>Spermatophyta</taxon>
        <taxon>Magnoliopsida</taxon>
        <taxon>Liliopsida</taxon>
        <taxon>Poales</taxon>
        <taxon>Poaceae</taxon>
        <taxon>PACMAD clade</taxon>
        <taxon>Arundinoideae</taxon>
        <taxon>Arundineae</taxon>
        <taxon>Arundo</taxon>
    </lineage>
</organism>